<comment type="caution">
    <text evidence="1">The sequence shown here is derived from an EMBL/GenBank/DDBJ whole genome shotgun (WGS) entry which is preliminary data.</text>
</comment>
<dbReference type="AlphaFoldDB" id="A0A0W8FLF2"/>
<reference evidence="1" key="1">
    <citation type="journal article" date="2015" name="Proc. Natl. Acad. Sci. U.S.A.">
        <title>Networks of energetic and metabolic interactions define dynamics in microbial communities.</title>
        <authorList>
            <person name="Embree M."/>
            <person name="Liu J.K."/>
            <person name="Al-Bassam M.M."/>
            <person name="Zengler K."/>
        </authorList>
    </citation>
    <scope>NUCLEOTIDE SEQUENCE</scope>
</reference>
<gene>
    <name evidence="1" type="ORF">ASZ90_008530</name>
</gene>
<accession>A0A0W8FLF2</accession>
<protein>
    <submittedName>
        <fullName evidence="1">Uncharacterized protein</fullName>
    </submittedName>
</protein>
<sequence>MKHPNPAKQGVSRFIDNNLKKIIEKTGNIFTLPVFLL</sequence>
<dbReference type="EMBL" id="LNQE01001030">
    <property type="protein sequence ID" value="KUG21703.1"/>
    <property type="molecule type" value="Genomic_DNA"/>
</dbReference>
<evidence type="ECO:0000313" key="1">
    <source>
        <dbReference type="EMBL" id="KUG21703.1"/>
    </source>
</evidence>
<organism evidence="1">
    <name type="scientific">hydrocarbon metagenome</name>
    <dbReference type="NCBI Taxonomy" id="938273"/>
    <lineage>
        <taxon>unclassified sequences</taxon>
        <taxon>metagenomes</taxon>
        <taxon>ecological metagenomes</taxon>
    </lineage>
</organism>
<name>A0A0W8FLF2_9ZZZZ</name>
<proteinExistence type="predicted"/>